<dbReference type="HAMAP" id="MF_01554_B">
    <property type="entry name" value="GlmM_B"/>
    <property type="match status" value="1"/>
</dbReference>
<evidence type="ECO:0000256" key="6">
    <source>
        <dbReference type="ARBA" id="ARBA00023235"/>
    </source>
</evidence>
<dbReference type="CDD" id="cd05802">
    <property type="entry name" value="GlmM"/>
    <property type="match status" value="1"/>
</dbReference>
<dbReference type="NCBIfam" id="NF008139">
    <property type="entry name" value="PRK10887.1"/>
    <property type="match status" value="1"/>
</dbReference>
<evidence type="ECO:0000256" key="2">
    <source>
        <dbReference type="ARBA" id="ARBA00010231"/>
    </source>
</evidence>
<comment type="caution">
    <text evidence="13">The sequence shown here is derived from an EMBL/GenBank/DDBJ whole genome shotgun (WGS) entry which is preliminary data.</text>
</comment>
<dbReference type="InterPro" id="IPR005846">
    <property type="entry name" value="A-D-PHexomutase_a/b/a-III"/>
</dbReference>
<dbReference type="InterPro" id="IPR005841">
    <property type="entry name" value="Alpha-D-phosphohexomutase_SF"/>
</dbReference>
<dbReference type="SUPFAM" id="SSF55957">
    <property type="entry name" value="Phosphoglucomutase, C-terminal domain"/>
    <property type="match status" value="1"/>
</dbReference>
<dbReference type="InterPro" id="IPR005844">
    <property type="entry name" value="A-D-PHexomutase_a/b/a-I"/>
</dbReference>
<dbReference type="InterPro" id="IPR005845">
    <property type="entry name" value="A-D-PHexomutase_a/b/a-II"/>
</dbReference>
<dbReference type="PANTHER" id="PTHR42946">
    <property type="entry name" value="PHOSPHOHEXOSE MUTASE"/>
    <property type="match status" value="1"/>
</dbReference>
<protein>
    <recommendedName>
        <fullName evidence="8">Phosphoglucosamine mutase</fullName>
        <ecNumber evidence="7">5.4.2.10</ecNumber>
    </recommendedName>
</protein>
<dbReference type="NCBIfam" id="TIGR01455">
    <property type="entry name" value="glmM"/>
    <property type="match status" value="1"/>
</dbReference>
<dbReference type="Gene3D" id="3.40.120.10">
    <property type="entry name" value="Alpha-D-Glucose-1,6-Bisphosphate, subunit A, domain 3"/>
    <property type="match status" value="3"/>
</dbReference>
<keyword evidence="6 13" id="KW-0413">Isomerase</keyword>
<dbReference type="InterPro" id="IPR050060">
    <property type="entry name" value="Phosphoglucosamine_mutase"/>
</dbReference>
<comment type="cofactor">
    <cofactor evidence="1">
        <name>Mg(2+)</name>
        <dbReference type="ChEBI" id="CHEBI:18420"/>
    </cofactor>
</comment>
<dbReference type="GO" id="GO:0008966">
    <property type="term" value="F:phosphoglucosamine mutase activity"/>
    <property type="evidence" value="ECO:0007669"/>
    <property type="project" value="UniProtKB-EC"/>
</dbReference>
<evidence type="ECO:0000259" key="10">
    <source>
        <dbReference type="Pfam" id="PF02878"/>
    </source>
</evidence>
<dbReference type="GO" id="GO:0004615">
    <property type="term" value="F:phosphomannomutase activity"/>
    <property type="evidence" value="ECO:0007669"/>
    <property type="project" value="TreeGrafter"/>
</dbReference>
<dbReference type="InterPro" id="IPR006352">
    <property type="entry name" value="GlmM_bact"/>
</dbReference>
<evidence type="ECO:0000256" key="4">
    <source>
        <dbReference type="ARBA" id="ARBA00022723"/>
    </source>
</evidence>
<dbReference type="FunFam" id="3.40.120.10:FF:000002">
    <property type="entry name" value="Phosphoglucosamine mutase"/>
    <property type="match status" value="1"/>
</dbReference>
<keyword evidence="3" id="KW-0597">Phosphoprotein</keyword>
<dbReference type="GO" id="GO:0006048">
    <property type="term" value="P:UDP-N-acetylglucosamine biosynthetic process"/>
    <property type="evidence" value="ECO:0007669"/>
    <property type="project" value="TreeGrafter"/>
</dbReference>
<dbReference type="InterPro" id="IPR016066">
    <property type="entry name" value="A-D-PHexomutase_CS"/>
</dbReference>
<dbReference type="SUPFAM" id="SSF53738">
    <property type="entry name" value="Phosphoglucomutase, first 3 domains"/>
    <property type="match status" value="3"/>
</dbReference>
<dbReference type="GO" id="GO:0000287">
    <property type="term" value="F:magnesium ion binding"/>
    <property type="evidence" value="ECO:0007669"/>
    <property type="project" value="InterPro"/>
</dbReference>
<reference evidence="13" key="1">
    <citation type="journal article" date="2015" name="Proc. Natl. Acad. Sci. U.S.A.">
        <title>Networks of energetic and metabolic interactions define dynamics in microbial communities.</title>
        <authorList>
            <person name="Embree M."/>
            <person name="Liu J.K."/>
            <person name="Al-Bassam M.M."/>
            <person name="Zengler K."/>
        </authorList>
    </citation>
    <scope>NUCLEOTIDE SEQUENCE</scope>
</reference>
<dbReference type="InterPro" id="IPR036900">
    <property type="entry name" value="A-D-PHexomutase_C_sf"/>
</dbReference>
<dbReference type="Pfam" id="PF00408">
    <property type="entry name" value="PGM_PMM_IV"/>
    <property type="match status" value="1"/>
</dbReference>
<evidence type="ECO:0000259" key="9">
    <source>
        <dbReference type="Pfam" id="PF00408"/>
    </source>
</evidence>
<feature type="domain" description="Alpha-D-phosphohexomutase alpha/beta/alpha" evidence="11">
    <location>
        <begin position="175"/>
        <end position="257"/>
    </location>
</feature>
<feature type="domain" description="Alpha-D-phosphohexomutase alpha/beta/alpha" evidence="10">
    <location>
        <begin position="3"/>
        <end position="138"/>
    </location>
</feature>
<dbReference type="Pfam" id="PF02879">
    <property type="entry name" value="PGM_PMM_II"/>
    <property type="match status" value="1"/>
</dbReference>
<dbReference type="GO" id="GO:0005975">
    <property type="term" value="P:carbohydrate metabolic process"/>
    <property type="evidence" value="ECO:0007669"/>
    <property type="project" value="InterPro"/>
</dbReference>
<dbReference type="FunFam" id="3.40.120.10:FF:000001">
    <property type="entry name" value="Phosphoglucosamine mutase"/>
    <property type="match status" value="1"/>
</dbReference>
<accession>A0A0W8E3M4</accession>
<keyword evidence="5" id="KW-0460">Magnesium</keyword>
<feature type="domain" description="Alpha-D-phosphohexomutase C-terminal" evidence="9">
    <location>
        <begin position="377"/>
        <end position="443"/>
    </location>
</feature>
<dbReference type="GO" id="GO:0005829">
    <property type="term" value="C:cytosol"/>
    <property type="evidence" value="ECO:0007669"/>
    <property type="project" value="TreeGrafter"/>
</dbReference>
<evidence type="ECO:0000313" key="13">
    <source>
        <dbReference type="EMBL" id="KUG03271.1"/>
    </source>
</evidence>
<dbReference type="GO" id="GO:0009252">
    <property type="term" value="P:peptidoglycan biosynthetic process"/>
    <property type="evidence" value="ECO:0007669"/>
    <property type="project" value="TreeGrafter"/>
</dbReference>
<dbReference type="PRINTS" id="PR00509">
    <property type="entry name" value="PGMPMM"/>
</dbReference>
<dbReference type="InterPro" id="IPR005843">
    <property type="entry name" value="A-D-PHexomutase_C"/>
</dbReference>
<keyword evidence="4" id="KW-0479">Metal-binding</keyword>
<organism evidence="13">
    <name type="scientific">hydrocarbon metagenome</name>
    <dbReference type="NCBI Taxonomy" id="938273"/>
    <lineage>
        <taxon>unclassified sequences</taxon>
        <taxon>metagenomes</taxon>
        <taxon>ecological metagenomes</taxon>
    </lineage>
</organism>
<gene>
    <name evidence="13" type="ORF">ASZ90_019370</name>
</gene>
<dbReference type="PROSITE" id="PS00710">
    <property type="entry name" value="PGM_PMM"/>
    <property type="match status" value="1"/>
</dbReference>
<evidence type="ECO:0000256" key="8">
    <source>
        <dbReference type="ARBA" id="ARBA00068193"/>
    </source>
</evidence>
<dbReference type="FunFam" id="3.30.310.50:FF:000001">
    <property type="entry name" value="Phosphoglucosamine mutase"/>
    <property type="match status" value="1"/>
</dbReference>
<evidence type="ECO:0000256" key="1">
    <source>
        <dbReference type="ARBA" id="ARBA00001946"/>
    </source>
</evidence>
<dbReference type="InterPro" id="IPR016055">
    <property type="entry name" value="A-D-PHexomutase_a/b/a-I/II/III"/>
</dbReference>
<feature type="domain" description="Alpha-D-phosphohexomutase alpha/beta/alpha" evidence="12">
    <location>
        <begin position="261"/>
        <end position="370"/>
    </location>
</feature>
<sequence>MGRLFGTDGVRGIANVDLDAELAFRLGMAGSYVLAKHNTRTRPRILVGKDTRISGDMLEAALVAGICSTGADALIAGIIPTPAVAFLTLKYQASCGIVISASHNPVEDNGIKFFGADGYKLPDEIEEEIEEVLENRDYQSGLPVGGDIGRVYNLEDGLKNYVNSVCDCYTLDQDLRNMIIVADCANGAAYAAGPMMWEKLGARLITIGNKPNGLNINNRCGSTHTDNLKRAVLENKADMGIAYDGDADRCIAVDEYGKEIDGDHIMCIMGLDMQRRGLLKPSEVVATVMSNIGLNIALRRENISVSSCKVGDRYVLEKMMQNGAILGGEQSGHIIFKQHATSGDGLLTSLKLAEVMKRTGLPLSRLAGEMEKQPQILVNVKLENKEQVMAHELVVEAIHNAEEKLGEWGKLVVRPSGTEPLVRIMAQGPDEYLLKEVINAIKDKVEQVTGKYSGTYV</sequence>
<dbReference type="Gene3D" id="3.30.310.50">
    <property type="entry name" value="Alpha-D-phosphohexomutase, C-terminal domain"/>
    <property type="match status" value="1"/>
</dbReference>
<dbReference type="Pfam" id="PF02880">
    <property type="entry name" value="PGM_PMM_III"/>
    <property type="match status" value="1"/>
</dbReference>
<proteinExistence type="inferred from homology"/>
<dbReference type="EMBL" id="LNQE01001888">
    <property type="protein sequence ID" value="KUG03271.1"/>
    <property type="molecule type" value="Genomic_DNA"/>
</dbReference>
<evidence type="ECO:0000256" key="5">
    <source>
        <dbReference type="ARBA" id="ARBA00022842"/>
    </source>
</evidence>
<dbReference type="AlphaFoldDB" id="A0A0W8E3M4"/>
<name>A0A0W8E3M4_9ZZZZ</name>
<comment type="similarity">
    <text evidence="2">Belongs to the phosphohexose mutase family.</text>
</comment>
<dbReference type="Pfam" id="PF02878">
    <property type="entry name" value="PGM_PMM_I"/>
    <property type="match status" value="1"/>
</dbReference>
<dbReference type="EC" id="5.4.2.10" evidence="7"/>
<evidence type="ECO:0000259" key="12">
    <source>
        <dbReference type="Pfam" id="PF02880"/>
    </source>
</evidence>
<evidence type="ECO:0000259" key="11">
    <source>
        <dbReference type="Pfam" id="PF02879"/>
    </source>
</evidence>
<evidence type="ECO:0000256" key="7">
    <source>
        <dbReference type="ARBA" id="ARBA00066330"/>
    </source>
</evidence>
<dbReference type="PANTHER" id="PTHR42946:SF1">
    <property type="entry name" value="PHOSPHOGLUCOMUTASE (ALPHA-D-GLUCOSE-1,6-BISPHOSPHATE-DEPENDENT)"/>
    <property type="match status" value="1"/>
</dbReference>
<evidence type="ECO:0000256" key="3">
    <source>
        <dbReference type="ARBA" id="ARBA00022553"/>
    </source>
</evidence>